<dbReference type="PANTHER" id="PTHR43772">
    <property type="entry name" value="ENDO-1,4-BETA-XYLANASE"/>
    <property type="match status" value="1"/>
</dbReference>
<name>A0A3E5DY90_9BACT</name>
<reference evidence="4 5" key="1">
    <citation type="submission" date="2018-08" db="EMBL/GenBank/DDBJ databases">
        <title>A genome reference for cultivated species of the human gut microbiota.</title>
        <authorList>
            <person name="Zou Y."/>
            <person name="Xue W."/>
            <person name="Luo G."/>
        </authorList>
    </citation>
    <scope>NUCLEOTIDE SEQUENCE [LARGE SCALE GENOMIC DNA]</scope>
    <source>
        <strain evidence="4 5">AF24-12</strain>
    </source>
</reference>
<comment type="caution">
    <text evidence="4">The sequence shown here is derived from an EMBL/GenBank/DDBJ whole genome shotgun (WGS) entry which is preliminary data.</text>
</comment>
<evidence type="ECO:0000256" key="1">
    <source>
        <dbReference type="ARBA" id="ARBA00022651"/>
    </source>
</evidence>
<keyword evidence="2" id="KW-0119">Carbohydrate metabolism</keyword>
<dbReference type="InterPro" id="IPR056442">
    <property type="entry name" value="GINT1_N"/>
</dbReference>
<dbReference type="AlphaFoldDB" id="A0A3E5DY90"/>
<dbReference type="InterPro" id="IPR052176">
    <property type="entry name" value="Glycosyl_Hydrlase_43_Enz"/>
</dbReference>
<dbReference type="Gene3D" id="2.115.10.20">
    <property type="entry name" value="Glycosyl hydrolase domain, family 43"/>
    <property type="match status" value="1"/>
</dbReference>
<keyword evidence="1" id="KW-0624">Polysaccharide degradation</keyword>
<evidence type="ECO:0000313" key="5">
    <source>
        <dbReference type="Proteomes" id="UP000283872"/>
    </source>
</evidence>
<protein>
    <recommendedName>
        <fullName evidence="3">Glucosamine inositolphosphorylceramide transferase 1 N-terminal domain-containing protein</fullName>
    </recommendedName>
</protein>
<dbReference type="GO" id="GO:0045493">
    <property type="term" value="P:xylan catabolic process"/>
    <property type="evidence" value="ECO:0007669"/>
    <property type="project" value="UniProtKB-KW"/>
</dbReference>
<evidence type="ECO:0000313" key="4">
    <source>
        <dbReference type="EMBL" id="RGS14831.1"/>
    </source>
</evidence>
<dbReference type="Proteomes" id="UP000283872">
    <property type="component" value="Unassembled WGS sequence"/>
</dbReference>
<organism evidence="4 5">
    <name type="scientific">Segatella copri</name>
    <dbReference type="NCBI Taxonomy" id="165179"/>
    <lineage>
        <taxon>Bacteria</taxon>
        <taxon>Pseudomonadati</taxon>
        <taxon>Bacteroidota</taxon>
        <taxon>Bacteroidia</taxon>
        <taxon>Bacteroidales</taxon>
        <taxon>Prevotellaceae</taxon>
        <taxon>Segatella</taxon>
    </lineage>
</organism>
<sequence>MIECFKIQLLSFDNEEEIFNIKKGKKIYGVDCLKPYFKANPTIIVADPFLFEYKGKLHLFYESKGLYTPGVLMMTSTSDLVHWSKPVVVLKEPFHLSYPWVFEEEGKVYMIPETGQDGSVRLYEATDETLSSFVFSHKLLEQPKNREIRMGYGDSSIYKKDGKYYLMTMLQYSEPVNVLELYVSDKLEGPYTVHPCSPITRSNKIGRDAGCWIEHQDKLLRVSQDCTHRYGDNVHVSEITKLSPTEYEETILKEKILPTDIPFYKEGGHQFNVINFKDKWIVATDAKEYHRLLISRIIHKIKRML</sequence>
<dbReference type="EMBL" id="QRVA01000023">
    <property type="protein sequence ID" value="RGS14831.1"/>
    <property type="molecule type" value="Genomic_DNA"/>
</dbReference>
<keyword evidence="1" id="KW-0858">Xylan degradation</keyword>
<evidence type="ECO:0000256" key="2">
    <source>
        <dbReference type="ARBA" id="ARBA00023277"/>
    </source>
</evidence>
<evidence type="ECO:0000259" key="3">
    <source>
        <dbReference type="Pfam" id="PF24793"/>
    </source>
</evidence>
<feature type="domain" description="Glucosamine inositolphosphorylceramide transferase 1 N-terminal" evidence="3">
    <location>
        <begin position="32"/>
        <end position="252"/>
    </location>
</feature>
<dbReference type="RefSeq" id="WP_117587479.1">
    <property type="nucleotide sequence ID" value="NZ_QRVA01000023.1"/>
</dbReference>
<dbReference type="Pfam" id="PF24793">
    <property type="entry name" value="GINT1_N"/>
    <property type="match status" value="1"/>
</dbReference>
<accession>A0A3E5DY90</accession>
<proteinExistence type="predicted"/>
<dbReference type="SUPFAM" id="SSF75005">
    <property type="entry name" value="Arabinanase/levansucrase/invertase"/>
    <property type="match status" value="1"/>
</dbReference>
<dbReference type="InterPro" id="IPR023296">
    <property type="entry name" value="Glyco_hydro_beta-prop_sf"/>
</dbReference>
<dbReference type="PANTHER" id="PTHR43772:SF2">
    <property type="entry name" value="PUTATIVE (AFU_ORTHOLOGUE AFUA_2G04480)-RELATED"/>
    <property type="match status" value="1"/>
</dbReference>
<gene>
    <name evidence="4" type="ORF">DWY11_09840</name>
</gene>